<reference evidence="3 4" key="1">
    <citation type="submission" date="2015-11" db="EMBL/GenBank/DDBJ databases">
        <title>Evidence for parallel genomic evolution in an endosymbiosis of termite gut flagellates.</title>
        <authorList>
            <person name="Zheng H."/>
        </authorList>
    </citation>
    <scope>NUCLEOTIDE SEQUENCE [LARGE SCALE GENOMIC DNA]</scope>
    <source>
        <strain evidence="3 4">CET450</strain>
    </source>
</reference>
<evidence type="ECO:0000256" key="1">
    <source>
        <dbReference type="SAM" id="Phobius"/>
    </source>
</evidence>
<dbReference type="EMBL" id="LNVX01000465">
    <property type="protein sequence ID" value="OEG70115.1"/>
    <property type="molecule type" value="Genomic_DNA"/>
</dbReference>
<comment type="caution">
    <text evidence="3">The sequence shown here is derived from an EMBL/GenBank/DDBJ whole genome shotgun (WGS) entry which is preliminary data.</text>
</comment>
<keyword evidence="1" id="KW-0812">Transmembrane</keyword>
<evidence type="ECO:0000313" key="4">
    <source>
        <dbReference type="Proteomes" id="UP000095237"/>
    </source>
</evidence>
<dbReference type="EMBL" id="LNVX01000474">
    <property type="protein sequence ID" value="OEG70094.1"/>
    <property type="molecule type" value="Genomic_DNA"/>
</dbReference>
<dbReference type="AlphaFoldDB" id="A0A1E5II91"/>
<evidence type="ECO:0000313" key="2">
    <source>
        <dbReference type="EMBL" id="OEG70094.1"/>
    </source>
</evidence>
<feature type="transmembrane region" description="Helical" evidence="1">
    <location>
        <begin position="6"/>
        <end position="23"/>
    </location>
</feature>
<accession>A0A1E5II91</accession>
<protein>
    <submittedName>
        <fullName evidence="3">Uncharacterized protein</fullName>
    </submittedName>
</protein>
<organism evidence="3 4">
    <name type="scientific">Endomicrobium trichonymphae</name>
    <dbReference type="NCBI Taxonomy" id="1408204"/>
    <lineage>
        <taxon>Bacteria</taxon>
        <taxon>Pseudomonadati</taxon>
        <taxon>Elusimicrobiota</taxon>
        <taxon>Endomicrobiia</taxon>
        <taxon>Endomicrobiales</taxon>
        <taxon>Endomicrobiaceae</taxon>
        <taxon>Candidatus Endomicrobiellum</taxon>
    </lineage>
</organism>
<keyword evidence="4" id="KW-1185">Reference proteome</keyword>
<name>A0A1E5II91_ENDTX</name>
<sequence>MEIAVIIFMILMIVGLAVLISDIEKFGEAITKNQGLIWERIGAIEKLIVEKNKREKRKDQ</sequence>
<gene>
    <name evidence="3" type="ORF">ATZ36_06090</name>
    <name evidence="2" type="ORF">ATZ36_06220</name>
</gene>
<evidence type="ECO:0000313" key="3">
    <source>
        <dbReference type="EMBL" id="OEG70115.1"/>
    </source>
</evidence>
<keyword evidence="1" id="KW-0472">Membrane</keyword>
<proteinExistence type="predicted"/>
<keyword evidence="1" id="KW-1133">Transmembrane helix</keyword>
<dbReference type="Proteomes" id="UP000095237">
    <property type="component" value="Unassembled WGS sequence"/>
</dbReference>